<dbReference type="AlphaFoldDB" id="A0A8J6FN48"/>
<gene>
    <name evidence="1" type="ORF">GDO78_005560</name>
</gene>
<proteinExistence type="predicted"/>
<name>A0A8J6FN48_ELECQ</name>
<comment type="caution">
    <text evidence="1">The sequence shown here is derived from an EMBL/GenBank/DDBJ whole genome shotgun (WGS) entry which is preliminary data.</text>
</comment>
<evidence type="ECO:0000313" key="2">
    <source>
        <dbReference type="Proteomes" id="UP000770717"/>
    </source>
</evidence>
<keyword evidence="2" id="KW-1185">Reference proteome</keyword>
<accession>A0A8J6FN48</accession>
<dbReference type="Proteomes" id="UP000770717">
    <property type="component" value="Unassembled WGS sequence"/>
</dbReference>
<evidence type="ECO:0000313" key="1">
    <source>
        <dbReference type="EMBL" id="KAG9489675.1"/>
    </source>
</evidence>
<protein>
    <submittedName>
        <fullName evidence="1">Uncharacterized protein</fullName>
    </submittedName>
</protein>
<organism evidence="1 2">
    <name type="scientific">Eleutherodactylus coqui</name>
    <name type="common">Puerto Rican coqui</name>
    <dbReference type="NCBI Taxonomy" id="57060"/>
    <lineage>
        <taxon>Eukaryota</taxon>
        <taxon>Metazoa</taxon>
        <taxon>Chordata</taxon>
        <taxon>Craniata</taxon>
        <taxon>Vertebrata</taxon>
        <taxon>Euteleostomi</taxon>
        <taxon>Amphibia</taxon>
        <taxon>Batrachia</taxon>
        <taxon>Anura</taxon>
        <taxon>Neobatrachia</taxon>
        <taxon>Hyloidea</taxon>
        <taxon>Eleutherodactylidae</taxon>
        <taxon>Eleutherodactylinae</taxon>
        <taxon>Eleutherodactylus</taxon>
        <taxon>Eleutherodactylus</taxon>
    </lineage>
</organism>
<reference evidence="1" key="1">
    <citation type="thesis" date="2020" institute="ProQuest LLC" country="789 East Eisenhower Parkway, Ann Arbor, MI, USA">
        <title>Comparative Genomics and Chromosome Evolution.</title>
        <authorList>
            <person name="Mudd A.B."/>
        </authorList>
    </citation>
    <scope>NUCLEOTIDE SEQUENCE</scope>
    <source>
        <strain evidence="1">HN-11 Male</strain>
        <tissue evidence="1">Kidney and liver</tissue>
    </source>
</reference>
<dbReference type="EMBL" id="WNTK01000002">
    <property type="protein sequence ID" value="KAG9489675.1"/>
    <property type="molecule type" value="Genomic_DNA"/>
</dbReference>
<sequence>MSHMSLFHSVQFKTSLPKADNILINFLGESNDQGPNWKLMGSITNSVLRPSICKCLKKRKVEVSCVGVLFFIGGERACAEVLPDSPNL</sequence>